<name>A0AB39TX90_9ACTN</name>
<proteinExistence type="predicted"/>
<dbReference type="AlphaFoldDB" id="A0AB39TX90"/>
<protein>
    <submittedName>
        <fullName evidence="1">Uncharacterized protein</fullName>
    </submittedName>
</protein>
<sequence length="179" mass="19256">MSEAWRAVYGLPDGAFSSSDRARVEFCQRAKWVAEAAVELVRFVAMDAASAGDYAKLASDLVSTVSSLQDAAIVAERIRGASWADIARGLGESDVDAVQARWEGKVAAERARRPSGLKPRNTARTLSWIDEWSDKMPRPVASFPKGTLGRVLDASVVWTGRDPDEADRAFAVGLEAAAS</sequence>
<organism evidence="1">
    <name type="scientific">Streptomyces sp. Y1</name>
    <dbReference type="NCBI Taxonomy" id="3238634"/>
    <lineage>
        <taxon>Bacteria</taxon>
        <taxon>Bacillati</taxon>
        <taxon>Actinomycetota</taxon>
        <taxon>Actinomycetes</taxon>
        <taxon>Kitasatosporales</taxon>
        <taxon>Streptomycetaceae</taxon>
        <taxon>Streptomyces</taxon>
    </lineage>
</organism>
<dbReference type="RefSeq" id="WP_369185853.1">
    <property type="nucleotide sequence ID" value="NZ_CP163445.1"/>
</dbReference>
<reference evidence="1" key="1">
    <citation type="submission" date="2024-07" db="EMBL/GenBank/DDBJ databases">
        <authorList>
            <person name="Yu S.T."/>
        </authorList>
    </citation>
    <scope>NUCLEOTIDE SEQUENCE</scope>
    <source>
        <strain evidence="1">Y1</strain>
    </source>
</reference>
<accession>A0AB39TX90</accession>
<dbReference type="EMBL" id="CP163445">
    <property type="protein sequence ID" value="XDQ83812.1"/>
    <property type="molecule type" value="Genomic_DNA"/>
</dbReference>
<evidence type="ECO:0000313" key="1">
    <source>
        <dbReference type="EMBL" id="XDQ83812.1"/>
    </source>
</evidence>
<gene>
    <name evidence="1" type="ORF">AB2U05_37545</name>
</gene>